<dbReference type="Proteomes" id="UP000595140">
    <property type="component" value="Unassembled WGS sequence"/>
</dbReference>
<gene>
    <name evidence="1" type="ORF">CCAM_LOCUS28129</name>
</gene>
<name>A0A484MBK1_9ASTE</name>
<evidence type="ECO:0000313" key="2">
    <source>
        <dbReference type="Proteomes" id="UP000595140"/>
    </source>
</evidence>
<accession>A0A484MBK1</accession>
<dbReference type="EMBL" id="OOIL02003144">
    <property type="protein sequence ID" value="VFQ86353.1"/>
    <property type="molecule type" value="Genomic_DNA"/>
</dbReference>
<proteinExistence type="predicted"/>
<sequence length="105" mass="11375">MTTPPLQAFNVEDPYVDKVHHSLCSAVGTRLLSWVVHSTIKSAKNDAQGLVACDLFIVSLEVVVELLDHVDNGENCLLHYPVPELGILLHPADVIDGPLGVPIFP</sequence>
<organism evidence="1 2">
    <name type="scientific">Cuscuta campestris</name>
    <dbReference type="NCBI Taxonomy" id="132261"/>
    <lineage>
        <taxon>Eukaryota</taxon>
        <taxon>Viridiplantae</taxon>
        <taxon>Streptophyta</taxon>
        <taxon>Embryophyta</taxon>
        <taxon>Tracheophyta</taxon>
        <taxon>Spermatophyta</taxon>
        <taxon>Magnoliopsida</taxon>
        <taxon>eudicotyledons</taxon>
        <taxon>Gunneridae</taxon>
        <taxon>Pentapetalae</taxon>
        <taxon>asterids</taxon>
        <taxon>lamiids</taxon>
        <taxon>Solanales</taxon>
        <taxon>Convolvulaceae</taxon>
        <taxon>Cuscuteae</taxon>
        <taxon>Cuscuta</taxon>
        <taxon>Cuscuta subgen. Grammica</taxon>
        <taxon>Cuscuta sect. Cleistogrammica</taxon>
    </lineage>
</organism>
<keyword evidence="2" id="KW-1185">Reference proteome</keyword>
<reference evidence="1 2" key="1">
    <citation type="submission" date="2018-04" db="EMBL/GenBank/DDBJ databases">
        <authorList>
            <person name="Vogel A."/>
        </authorList>
    </citation>
    <scope>NUCLEOTIDE SEQUENCE [LARGE SCALE GENOMIC DNA]</scope>
</reference>
<evidence type="ECO:0000313" key="1">
    <source>
        <dbReference type="EMBL" id="VFQ86353.1"/>
    </source>
</evidence>
<dbReference type="AlphaFoldDB" id="A0A484MBK1"/>
<protein>
    <submittedName>
        <fullName evidence="1">Uncharacterized protein</fullName>
    </submittedName>
</protein>